<comment type="subunit">
    <text evidence="2">Monomer.</text>
</comment>
<evidence type="ECO:0000256" key="2">
    <source>
        <dbReference type="ARBA" id="ARBA00011245"/>
    </source>
</evidence>
<gene>
    <name evidence="4" type="ORF">FA045_05920</name>
</gene>
<sequence length="288" mass="33116">MISIANEHIKVSFSKKGAELQSIKGIHSNTEFLWSGNADFWGKFSPVLFPIIGALKNDTYSFEDKTYQLPRHGFARDMDFDFEEINEHEVLFTLQHNEQTLKVYPFEFKLALRYKIHGSSVCCTYEVSNPGNKDLLFSVGGHPAFAAPLNKEGDYTDYYLQFNNDDELTYHHIVDNLISDQTSTIKLHNGKLCLKHELFYDDALVFKNLKSDSISLLNDKNYNGLDFNFKDFPYFGIWAAKDADFVCLEPWCGIADSVNHNQQLAQKEGINTLAPNGFWERTWQVTCF</sequence>
<dbReference type="SUPFAM" id="SSF74650">
    <property type="entry name" value="Galactose mutarotase-like"/>
    <property type="match status" value="1"/>
</dbReference>
<evidence type="ECO:0000313" key="5">
    <source>
        <dbReference type="Proteomes" id="UP000310477"/>
    </source>
</evidence>
<dbReference type="AlphaFoldDB" id="A0A4V5NY21"/>
<dbReference type="Gene3D" id="2.70.98.10">
    <property type="match status" value="1"/>
</dbReference>
<dbReference type="GO" id="GO:0005975">
    <property type="term" value="P:carbohydrate metabolic process"/>
    <property type="evidence" value="ECO:0007669"/>
    <property type="project" value="InterPro"/>
</dbReference>
<keyword evidence="3" id="KW-0106">Calcium</keyword>
<protein>
    <submittedName>
        <fullName evidence="4">Aldose 1-epimerase family protein</fullName>
    </submittedName>
</protein>
<comment type="caution">
    <text evidence="4">The sequence shown here is derived from an EMBL/GenBank/DDBJ whole genome shotgun (WGS) entry which is preliminary data.</text>
</comment>
<dbReference type="GO" id="GO:0030246">
    <property type="term" value="F:carbohydrate binding"/>
    <property type="evidence" value="ECO:0007669"/>
    <property type="project" value="InterPro"/>
</dbReference>
<organism evidence="4 5">
    <name type="scientific">Pedobacter cryotolerans</name>
    <dbReference type="NCBI Taxonomy" id="2571270"/>
    <lineage>
        <taxon>Bacteria</taxon>
        <taxon>Pseudomonadati</taxon>
        <taxon>Bacteroidota</taxon>
        <taxon>Sphingobacteriia</taxon>
        <taxon>Sphingobacteriales</taxon>
        <taxon>Sphingobacteriaceae</taxon>
        <taxon>Pedobacter</taxon>
    </lineage>
</organism>
<accession>A0A4V5NY21</accession>
<evidence type="ECO:0000313" key="4">
    <source>
        <dbReference type="EMBL" id="TKC01787.1"/>
    </source>
</evidence>
<evidence type="ECO:0000256" key="3">
    <source>
        <dbReference type="ARBA" id="ARBA00022837"/>
    </source>
</evidence>
<dbReference type="InterPro" id="IPR008183">
    <property type="entry name" value="Aldose_1/G6P_1-epimerase"/>
</dbReference>
<dbReference type="OrthoDB" id="9795355at2"/>
<dbReference type="CDD" id="cd09024">
    <property type="entry name" value="Aldose_epim_lacX"/>
    <property type="match status" value="1"/>
</dbReference>
<dbReference type="RefSeq" id="WP_136875493.1">
    <property type="nucleotide sequence ID" value="NZ_SWBO01000003.1"/>
</dbReference>
<name>A0A4V5NY21_9SPHI</name>
<keyword evidence="5" id="KW-1185">Reference proteome</keyword>
<evidence type="ECO:0000256" key="1">
    <source>
        <dbReference type="ARBA" id="ARBA00001913"/>
    </source>
</evidence>
<dbReference type="Pfam" id="PF01263">
    <property type="entry name" value="Aldose_epim"/>
    <property type="match status" value="1"/>
</dbReference>
<reference evidence="4 5" key="1">
    <citation type="submission" date="2019-04" db="EMBL/GenBank/DDBJ databases">
        <title>Pedobacter sp. AR-2-6 sp. nov., isolated from Arctic soil.</title>
        <authorList>
            <person name="Dahal R.H."/>
            <person name="Kim D.-U."/>
        </authorList>
    </citation>
    <scope>NUCLEOTIDE SEQUENCE [LARGE SCALE GENOMIC DNA]</scope>
    <source>
        <strain evidence="4 5">AR-2-6</strain>
    </source>
</reference>
<dbReference type="InterPro" id="IPR014718">
    <property type="entry name" value="GH-type_carb-bd"/>
</dbReference>
<comment type="cofactor">
    <cofactor evidence="1">
        <name>Ca(2+)</name>
        <dbReference type="ChEBI" id="CHEBI:29108"/>
    </cofactor>
</comment>
<dbReference type="InterPro" id="IPR011013">
    <property type="entry name" value="Gal_mutarotase_sf_dom"/>
</dbReference>
<dbReference type="GO" id="GO:0016853">
    <property type="term" value="F:isomerase activity"/>
    <property type="evidence" value="ECO:0007669"/>
    <property type="project" value="InterPro"/>
</dbReference>
<dbReference type="InterPro" id="IPR037481">
    <property type="entry name" value="LacX"/>
</dbReference>
<dbReference type="Proteomes" id="UP000310477">
    <property type="component" value="Unassembled WGS sequence"/>
</dbReference>
<dbReference type="EMBL" id="SWBO01000003">
    <property type="protein sequence ID" value="TKC01787.1"/>
    <property type="molecule type" value="Genomic_DNA"/>
</dbReference>
<proteinExistence type="predicted"/>